<dbReference type="SUPFAM" id="SSF53474">
    <property type="entry name" value="alpha/beta-Hydrolases"/>
    <property type="match status" value="1"/>
</dbReference>
<dbReference type="InterPro" id="IPR001563">
    <property type="entry name" value="Peptidase_S10"/>
</dbReference>
<keyword evidence="2" id="KW-0121">Carboxypeptidase</keyword>
<evidence type="ECO:0000256" key="1">
    <source>
        <dbReference type="ARBA" id="ARBA00009431"/>
    </source>
</evidence>
<evidence type="ECO:0000313" key="4">
    <source>
        <dbReference type="EMBL" id="URE27501.1"/>
    </source>
</evidence>
<dbReference type="EC" id="3.4.16.-" evidence="2"/>
<dbReference type="EMBL" id="CP097510">
    <property type="protein sequence ID" value="URE27501.1"/>
    <property type="molecule type" value="Genomic_DNA"/>
</dbReference>
<dbReference type="InterPro" id="IPR029058">
    <property type="entry name" value="AB_hydrolase_fold"/>
</dbReference>
<dbReference type="Proteomes" id="UP001055439">
    <property type="component" value="Chromosome 8"/>
</dbReference>
<dbReference type="GO" id="GO:0016020">
    <property type="term" value="C:membrane"/>
    <property type="evidence" value="ECO:0007669"/>
    <property type="project" value="InterPro"/>
</dbReference>
<keyword evidence="2" id="KW-0645">Protease</keyword>
<feature type="transmembrane region" description="Helical" evidence="3">
    <location>
        <begin position="561"/>
        <end position="580"/>
    </location>
</feature>
<protein>
    <recommendedName>
        <fullName evidence="2">Carboxypeptidase</fullName>
        <ecNumber evidence="2">3.4.16.-</ecNumber>
    </recommendedName>
</protein>
<comment type="similarity">
    <text evidence="1 2">Belongs to the peptidase S10 family.</text>
</comment>
<dbReference type="AlphaFoldDB" id="A0A9E7KS70"/>
<keyword evidence="3" id="KW-0812">Transmembrane</keyword>
<dbReference type="FunFam" id="3.40.50.1820:FF:000123">
    <property type="entry name" value="Carboxypeptidase"/>
    <property type="match status" value="1"/>
</dbReference>
<gene>
    <name evidence="4" type="ORF">MUK42_17110</name>
</gene>
<dbReference type="Pfam" id="PF00450">
    <property type="entry name" value="Peptidase_S10"/>
    <property type="match status" value="1"/>
</dbReference>
<dbReference type="GO" id="GO:0042500">
    <property type="term" value="F:aspartic endopeptidase activity, intramembrane cleaving"/>
    <property type="evidence" value="ECO:0007669"/>
    <property type="project" value="InterPro"/>
</dbReference>
<dbReference type="Gene3D" id="3.40.50.1820">
    <property type="entry name" value="alpha/beta hydrolase"/>
    <property type="match status" value="1"/>
</dbReference>
<feature type="transmembrane region" description="Helical" evidence="3">
    <location>
        <begin position="39"/>
        <end position="60"/>
    </location>
</feature>
<dbReference type="InterPro" id="IPR007369">
    <property type="entry name" value="Peptidase_A22B_SPP"/>
</dbReference>
<evidence type="ECO:0000256" key="2">
    <source>
        <dbReference type="RuleBase" id="RU361156"/>
    </source>
</evidence>
<sequence>MGPICGCTVDSSNAAYGCCGKSRDMASMSELSSPKQHKYIWYALFGYVVGLITALAAGVLTQSPQPALLYLVPSTLGPLVFHSWARNELSELWNGGSPARSEKVRTMDLLVWWISSTHPHFFMMAKSSSAVPTQLLLLLCCSLLSFELAIAAGTADGSEKWGYVEVRPKARMFWWHYRSPQRLDGVSTPWPTVLWLQGGPGGSGVAIGNFQEIGPLDTDLKPRNSTWLQKADLLFVDNPVGTGFSYVEDESLLVKTDVVAAVDLTSLLKKLYDQNKSWQKSPLFIVAESYGGKFAATVGLSIHKAIKAGELKLKLGGSLFSIPHLTQIEIKEEYNFLGLDVCEQFSWGPLLRDVSRLDIKDAEKSNAIAERIRQEIKEGRNVDATNSWRQLEGFISSASNDVDFYNFLLDTASDPLFMTEVQESRKLTTETYATYLSSKAATSAVDTSSFMNGVIREKLKIIPKSVSWGGQSGLVFDSLSNDFMKPRIKEVDELLSLGINVTIYNGQVDLICSTKGTEAWVQKLKWKGLKQFNSMDRKPLYCHGGEQITKGFLKSYQNLRFYWILGAGHFVSVLFVSYGVG</sequence>
<dbReference type="OrthoDB" id="443318at2759"/>
<organism evidence="4 5">
    <name type="scientific">Musa troglodytarum</name>
    <name type="common">fe'i banana</name>
    <dbReference type="NCBI Taxonomy" id="320322"/>
    <lineage>
        <taxon>Eukaryota</taxon>
        <taxon>Viridiplantae</taxon>
        <taxon>Streptophyta</taxon>
        <taxon>Embryophyta</taxon>
        <taxon>Tracheophyta</taxon>
        <taxon>Spermatophyta</taxon>
        <taxon>Magnoliopsida</taxon>
        <taxon>Liliopsida</taxon>
        <taxon>Zingiberales</taxon>
        <taxon>Musaceae</taxon>
        <taxon>Musa</taxon>
    </lineage>
</organism>
<keyword evidence="2" id="KW-0378">Hydrolase</keyword>
<dbReference type="PANTHER" id="PTHR11802">
    <property type="entry name" value="SERINE PROTEASE FAMILY S10 SERINE CARBOXYPEPTIDASE"/>
    <property type="match status" value="1"/>
</dbReference>
<keyword evidence="3" id="KW-0472">Membrane</keyword>
<name>A0A9E7KS70_9LILI</name>
<dbReference type="InterPro" id="IPR018202">
    <property type="entry name" value="Ser_caboxypep_ser_AS"/>
</dbReference>
<keyword evidence="3" id="KW-1133">Transmembrane helix</keyword>
<dbReference type="GO" id="GO:0004185">
    <property type="term" value="F:serine-type carboxypeptidase activity"/>
    <property type="evidence" value="ECO:0007669"/>
    <property type="project" value="UniProtKB-UniRule"/>
</dbReference>
<evidence type="ECO:0000313" key="5">
    <source>
        <dbReference type="Proteomes" id="UP001055439"/>
    </source>
</evidence>
<reference evidence="4" key="1">
    <citation type="submission" date="2022-05" db="EMBL/GenBank/DDBJ databases">
        <title>The Musa troglodytarum L. genome provides insights into the mechanism of non-climacteric behaviour and enrichment of carotenoids.</title>
        <authorList>
            <person name="Wang J."/>
        </authorList>
    </citation>
    <scope>NUCLEOTIDE SEQUENCE</scope>
    <source>
        <tissue evidence="4">Leaf</tissue>
    </source>
</reference>
<dbReference type="PANTHER" id="PTHR11802:SF498">
    <property type="entry name" value="OS03G0393066 PROTEIN"/>
    <property type="match status" value="1"/>
</dbReference>
<proteinExistence type="inferred from homology"/>
<dbReference type="PRINTS" id="PR00724">
    <property type="entry name" value="CRBOXYPTASEC"/>
</dbReference>
<dbReference type="PROSITE" id="PS00131">
    <property type="entry name" value="CARBOXYPEPT_SER_SER"/>
    <property type="match status" value="1"/>
</dbReference>
<evidence type="ECO:0000256" key="3">
    <source>
        <dbReference type="SAM" id="Phobius"/>
    </source>
</evidence>
<dbReference type="GO" id="GO:0006508">
    <property type="term" value="P:proteolysis"/>
    <property type="evidence" value="ECO:0007669"/>
    <property type="project" value="UniProtKB-KW"/>
</dbReference>
<dbReference type="Pfam" id="PF04258">
    <property type="entry name" value="Peptidase_A22B"/>
    <property type="match status" value="1"/>
</dbReference>
<accession>A0A9E7KS70</accession>
<keyword evidence="5" id="KW-1185">Reference proteome</keyword>